<dbReference type="Pfam" id="PF00096">
    <property type="entry name" value="zf-C2H2"/>
    <property type="match status" value="6"/>
</dbReference>
<reference evidence="14" key="3">
    <citation type="submission" date="2025-08" db="UniProtKB">
        <authorList>
            <consortium name="Ensembl"/>
        </authorList>
    </citation>
    <scope>IDENTIFICATION</scope>
</reference>
<evidence type="ECO:0000256" key="5">
    <source>
        <dbReference type="ARBA" id="ARBA00022771"/>
    </source>
</evidence>
<dbReference type="AlphaFoldDB" id="A0A3P9A161"/>
<dbReference type="PANTHER" id="PTHR16515">
    <property type="entry name" value="PR DOMAIN ZINC FINGER PROTEIN"/>
    <property type="match status" value="1"/>
</dbReference>
<dbReference type="FunFam" id="3.30.160.60:FF:000202">
    <property type="entry name" value="Zinc finger protein 574"/>
    <property type="match status" value="1"/>
</dbReference>
<dbReference type="PROSITE" id="PS00028">
    <property type="entry name" value="ZINC_FINGER_C2H2_1"/>
    <property type="match status" value="5"/>
</dbReference>
<dbReference type="FunFam" id="3.30.160.60:FF:000508">
    <property type="entry name" value="Myeloid zinc finger 1"/>
    <property type="match status" value="2"/>
</dbReference>
<feature type="domain" description="C2H2-type" evidence="13">
    <location>
        <begin position="309"/>
        <end position="336"/>
    </location>
</feature>
<dbReference type="InParanoid" id="A0A3P9A161"/>
<dbReference type="FunFam" id="3.30.160.60:FF:002343">
    <property type="entry name" value="Zinc finger protein 33A"/>
    <property type="match status" value="1"/>
</dbReference>
<evidence type="ECO:0000256" key="7">
    <source>
        <dbReference type="ARBA" id="ARBA00023015"/>
    </source>
</evidence>
<sequence>MSKLQLLHVFLNERLKAAAVEIFGAVEKTVAQYQEENERLRRLLQITPDIKLCRIDSLQLSLSVSEEEVPPEKQQGEQEWSPTVGEEDPEPTLIKEERVDLRTSQEEEHVQSQKADIIEFEFPPLCVKTEYDQEGPLQSLPPPQTQTVENIESDSEPVDTQFATVTHQKGLNILFDPPGNNPNNAFGNSSAFSSYPAGLDSRPQLDPNPSLVGHCSKPGVISEKTLCCRDCGETFARKADLQGHMSLAKGSPSECSICLKRYNSTCKLKAHVRFCHMEQPFNCPSCGMAFKQKNDLSKHMTIHAGETTFSCGNCGKSFYQKGNLRRHILTHTGEKPFSCVYCRKSFNQKGDLTKHIWIHTGQKPFGCAYCGKSFIQKGDLRRHILTHTGEKPFSCVTCGKSFNQKGHLRRHSLTHTGEKQHSSSVLG</sequence>
<dbReference type="GO" id="GO:0005634">
    <property type="term" value="C:nucleus"/>
    <property type="evidence" value="ECO:0007669"/>
    <property type="project" value="UniProtKB-SubCell"/>
</dbReference>
<dbReference type="GeneTree" id="ENSGT00940000154308"/>
<dbReference type="PANTHER" id="PTHR16515:SF49">
    <property type="entry name" value="GASTRULA ZINC FINGER PROTEIN XLCGF49.1-LIKE-RELATED"/>
    <property type="match status" value="1"/>
</dbReference>
<dbReference type="GeneID" id="105021546"/>
<dbReference type="InterPro" id="IPR036236">
    <property type="entry name" value="Znf_C2H2_sf"/>
</dbReference>
<organism evidence="14 15">
    <name type="scientific">Esox lucius</name>
    <name type="common">Northern pike</name>
    <dbReference type="NCBI Taxonomy" id="8010"/>
    <lineage>
        <taxon>Eukaryota</taxon>
        <taxon>Metazoa</taxon>
        <taxon>Chordata</taxon>
        <taxon>Craniata</taxon>
        <taxon>Vertebrata</taxon>
        <taxon>Euteleostomi</taxon>
        <taxon>Actinopterygii</taxon>
        <taxon>Neopterygii</taxon>
        <taxon>Teleostei</taxon>
        <taxon>Protacanthopterygii</taxon>
        <taxon>Esociformes</taxon>
        <taxon>Esocidae</taxon>
        <taxon>Esox</taxon>
    </lineage>
</organism>
<dbReference type="RefSeq" id="XP_010887606.1">
    <property type="nucleotide sequence ID" value="XM_010889304.4"/>
</dbReference>
<evidence type="ECO:0000256" key="10">
    <source>
        <dbReference type="ARBA" id="ARBA00023242"/>
    </source>
</evidence>
<dbReference type="InterPro" id="IPR050331">
    <property type="entry name" value="Zinc_finger"/>
</dbReference>
<evidence type="ECO:0000256" key="9">
    <source>
        <dbReference type="ARBA" id="ARBA00023163"/>
    </source>
</evidence>
<dbReference type="Proteomes" id="UP000265140">
    <property type="component" value="Chromosome 9"/>
</dbReference>
<evidence type="ECO:0000313" key="14">
    <source>
        <dbReference type="Ensembl" id="ENSELUP00000034526.2"/>
    </source>
</evidence>
<evidence type="ECO:0000256" key="3">
    <source>
        <dbReference type="ARBA" id="ARBA00022723"/>
    </source>
</evidence>
<evidence type="ECO:0000256" key="4">
    <source>
        <dbReference type="ARBA" id="ARBA00022737"/>
    </source>
</evidence>
<keyword evidence="5 11" id="KW-0863">Zinc-finger</keyword>
<dbReference type="GO" id="GO:0003677">
    <property type="term" value="F:DNA binding"/>
    <property type="evidence" value="ECO:0007669"/>
    <property type="project" value="UniProtKB-KW"/>
</dbReference>
<evidence type="ECO:0000256" key="11">
    <source>
        <dbReference type="PROSITE-ProRule" id="PRU00042"/>
    </source>
</evidence>
<feature type="domain" description="C2H2-type" evidence="13">
    <location>
        <begin position="393"/>
        <end position="420"/>
    </location>
</feature>
<keyword evidence="7" id="KW-0805">Transcription regulation</keyword>
<comment type="subcellular location">
    <subcellularLocation>
        <location evidence="1">Nucleus</location>
    </subcellularLocation>
</comment>
<dbReference type="Bgee" id="ENSELUG00000013143">
    <property type="expression patterns" value="Expressed in nose and 14 other cell types or tissues"/>
</dbReference>
<feature type="region of interest" description="Disordered" evidence="12">
    <location>
        <begin position="133"/>
        <end position="158"/>
    </location>
</feature>
<evidence type="ECO:0000313" key="15">
    <source>
        <dbReference type="Proteomes" id="UP000265140"/>
    </source>
</evidence>
<name>A0A3P9A161_ESOLU</name>
<keyword evidence="15" id="KW-1185">Reference proteome</keyword>
<accession>A0A3P9A161</accession>
<reference evidence="14" key="4">
    <citation type="submission" date="2025-09" db="UniProtKB">
        <authorList>
            <consortium name="Ensembl"/>
        </authorList>
    </citation>
    <scope>IDENTIFICATION</scope>
</reference>
<dbReference type="FunFam" id="3.30.160.60:FF:000417">
    <property type="entry name" value="Zinc finger protein"/>
    <property type="match status" value="1"/>
</dbReference>
<reference evidence="15" key="1">
    <citation type="journal article" date="2014" name="PLoS ONE">
        <title>The genome and linkage map of the northern pike (Esox lucius): conserved synteny revealed between the salmonid sister group and the Neoteleostei.</title>
        <authorList>
            <person name="Rondeau E.B."/>
            <person name="Minkley D.R."/>
            <person name="Leong J.S."/>
            <person name="Messmer A.M."/>
            <person name="Jantzen J.R."/>
            <person name="von Schalburg K.R."/>
            <person name="Lemon C."/>
            <person name="Bird N.H."/>
            <person name="Koop B.F."/>
        </authorList>
    </citation>
    <scope>NUCLEOTIDE SEQUENCE</scope>
</reference>
<dbReference type="KEGG" id="els:105021546"/>
<feature type="region of interest" description="Disordered" evidence="12">
    <location>
        <begin position="65"/>
        <end position="91"/>
    </location>
</feature>
<feature type="domain" description="C2H2-type" evidence="13">
    <location>
        <begin position="337"/>
        <end position="364"/>
    </location>
</feature>
<dbReference type="InterPro" id="IPR013087">
    <property type="entry name" value="Znf_C2H2_type"/>
</dbReference>
<reference evidence="14" key="2">
    <citation type="submission" date="2020-02" db="EMBL/GenBank/DDBJ databases">
        <title>Esox lucius (northern pike) genome, fEsoLuc1, primary haplotype.</title>
        <authorList>
            <person name="Myers G."/>
            <person name="Karagic N."/>
            <person name="Meyer A."/>
            <person name="Pippel M."/>
            <person name="Reichard M."/>
            <person name="Winkler S."/>
            <person name="Tracey A."/>
            <person name="Sims Y."/>
            <person name="Howe K."/>
            <person name="Rhie A."/>
            <person name="Formenti G."/>
            <person name="Durbin R."/>
            <person name="Fedrigo O."/>
            <person name="Jarvis E.D."/>
        </authorList>
    </citation>
    <scope>NUCLEOTIDE SEQUENCE [LARGE SCALE GENOMIC DNA]</scope>
</reference>
<evidence type="ECO:0000256" key="6">
    <source>
        <dbReference type="ARBA" id="ARBA00022833"/>
    </source>
</evidence>
<evidence type="ECO:0000256" key="1">
    <source>
        <dbReference type="ARBA" id="ARBA00004123"/>
    </source>
</evidence>
<dbReference type="GO" id="GO:0010468">
    <property type="term" value="P:regulation of gene expression"/>
    <property type="evidence" value="ECO:0007669"/>
    <property type="project" value="TreeGrafter"/>
</dbReference>
<dbReference type="GO" id="GO:0042802">
    <property type="term" value="F:identical protein binding"/>
    <property type="evidence" value="ECO:0007669"/>
    <property type="project" value="UniProtKB-ARBA"/>
</dbReference>
<comment type="similarity">
    <text evidence="2">Belongs to the krueppel C2H2-type zinc-finger protein family.</text>
</comment>
<keyword evidence="8" id="KW-0238">DNA-binding</keyword>
<feature type="domain" description="C2H2-type" evidence="13">
    <location>
        <begin position="281"/>
        <end position="308"/>
    </location>
</feature>
<evidence type="ECO:0000256" key="12">
    <source>
        <dbReference type="SAM" id="MobiDB-lite"/>
    </source>
</evidence>
<proteinExistence type="inferred from homology"/>
<dbReference type="SUPFAM" id="SSF57667">
    <property type="entry name" value="beta-beta-alpha zinc fingers"/>
    <property type="match status" value="4"/>
</dbReference>
<evidence type="ECO:0000256" key="2">
    <source>
        <dbReference type="ARBA" id="ARBA00006991"/>
    </source>
</evidence>
<dbReference type="PROSITE" id="PS50157">
    <property type="entry name" value="ZINC_FINGER_C2H2_2"/>
    <property type="match status" value="6"/>
</dbReference>
<keyword evidence="4" id="KW-0677">Repeat</keyword>
<dbReference type="Gene3D" id="3.30.160.60">
    <property type="entry name" value="Classic Zinc Finger"/>
    <property type="match status" value="6"/>
</dbReference>
<dbReference type="Ensembl" id="ENSELUT00000021364.3">
    <property type="protein sequence ID" value="ENSELUP00000034526.2"/>
    <property type="gene ID" value="ENSELUG00000037659.1"/>
</dbReference>
<dbReference type="GO" id="GO:0032502">
    <property type="term" value="P:developmental process"/>
    <property type="evidence" value="ECO:0007669"/>
    <property type="project" value="UniProtKB-ARBA"/>
</dbReference>
<evidence type="ECO:0000259" key="13">
    <source>
        <dbReference type="PROSITE" id="PS50157"/>
    </source>
</evidence>
<keyword evidence="3" id="KW-0479">Metal-binding</keyword>
<dbReference type="GO" id="GO:0008270">
    <property type="term" value="F:zinc ion binding"/>
    <property type="evidence" value="ECO:0007669"/>
    <property type="project" value="UniProtKB-KW"/>
</dbReference>
<feature type="domain" description="C2H2-type" evidence="13">
    <location>
        <begin position="226"/>
        <end position="253"/>
    </location>
</feature>
<keyword evidence="6" id="KW-0862">Zinc</keyword>
<feature type="domain" description="C2H2-type" evidence="13">
    <location>
        <begin position="365"/>
        <end position="392"/>
    </location>
</feature>
<protein>
    <recommendedName>
        <fullName evidence="13">C2H2-type domain-containing protein</fullName>
    </recommendedName>
</protein>
<dbReference type="SMART" id="SM00355">
    <property type="entry name" value="ZnF_C2H2"/>
    <property type="match status" value="7"/>
</dbReference>
<keyword evidence="9" id="KW-0804">Transcription</keyword>
<keyword evidence="10" id="KW-0539">Nucleus</keyword>
<evidence type="ECO:0000256" key="8">
    <source>
        <dbReference type="ARBA" id="ARBA00023125"/>
    </source>
</evidence>